<dbReference type="Proteomes" id="UP001431209">
    <property type="component" value="Unassembled WGS sequence"/>
</dbReference>
<keyword evidence="1" id="KW-0732">Signal</keyword>
<proteinExistence type="predicted"/>
<evidence type="ECO:0000256" key="1">
    <source>
        <dbReference type="SAM" id="SignalP"/>
    </source>
</evidence>
<dbReference type="InterPro" id="IPR021345">
    <property type="entry name" value="DUF2961"/>
</dbReference>
<organism evidence="2 3">
    <name type="scientific">Acrasis kona</name>
    <dbReference type="NCBI Taxonomy" id="1008807"/>
    <lineage>
        <taxon>Eukaryota</taxon>
        <taxon>Discoba</taxon>
        <taxon>Heterolobosea</taxon>
        <taxon>Tetramitia</taxon>
        <taxon>Eutetramitia</taxon>
        <taxon>Acrasidae</taxon>
        <taxon>Acrasis</taxon>
    </lineage>
</organism>
<dbReference type="GO" id="GO:0003746">
    <property type="term" value="F:translation elongation factor activity"/>
    <property type="evidence" value="ECO:0007669"/>
    <property type="project" value="UniProtKB-KW"/>
</dbReference>
<sequence>MDSHKVFALLLLITSALSQKYSFGGVLSQAKIVGAGEREVFSYECKTGSCMMTYFWTTSTWDFFDRTRIKYYIDEEPSPSIDGRLFMMHGVGYGVQTMFGHERAGKGAKTGGLYNTYRIPFAKKVRVTLSLPEGINDGLLWVIFRGVENAGPVSLSYDTQLTKDARLKLYTNEDIPLKPLQYIDLSNSNKSGALFQVTININSTGLNFIEGCVRAHLNQGKSMLVLGTGIEDYFQSAFTFNGGEFRYPGAGLNVKFPGDTGLSAYKFHTDDPFLFNDGLRLTLRNGDTFDPETNLKCVLLEGGQPVGSPQLSVVSSHTWVYEW</sequence>
<protein>
    <submittedName>
        <fullName evidence="2">Elongation factor G</fullName>
    </submittedName>
</protein>
<dbReference type="AlphaFoldDB" id="A0AAW2ZMS3"/>
<comment type="caution">
    <text evidence="2">The sequence shown here is derived from an EMBL/GenBank/DDBJ whole genome shotgun (WGS) entry which is preliminary data.</text>
</comment>
<accession>A0AAW2ZMS3</accession>
<evidence type="ECO:0000313" key="2">
    <source>
        <dbReference type="EMBL" id="KAL0490080.1"/>
    </source>
</evidence>
<dbReference type="Pfam" id="PF11175">
    <property type="entry name" value="DUF2961"/>
    <property type="match status" value="1"/>
</dbReference>
<keyword evidence="2" id="KW-0251">Elongation factor</keyword>
<evidence type="ECO:0000313" key="3">
    <source>
        <dbReference type="Proteomes" id="UP001431209"/>
    </source>
</evidence>
<gene>
    <name evidence="2" type="ORF">AKO1_009388</name>
</gene>
<name>A0AAW2ZMS3_9EUKA</name>
<keyword evidence="3" id="KW-1185">Reference proteome</keyword>
<keyword evidence="2" id="KW-0648">Protein biosynthesis</keyword>
<reference evidence="2 3" key="1">
    <citation type="submission" date="2024-03" db="EMBL/GenBank/DDBJ databases">
        <title>The Acrasis kona genome and developmental transcriptomes reveal deep origins of eukaryotic multicellular pathways.</title>
        <authorList>
            <person name="Sheikh S."/>
            <person name="Fu C.-J."/>
            <person name="Brown M.W."/>
            <person name="Baldauf S.L."/>
        </authorList>
    </citation>
    <scope>NUCLEOTIDE SEQUENCE [LARGE SCALE GENOMIC DNA]</scope>
    <source>
        <strain evidence="2 3">ATCC MYA-3509</strain>
    </source>
</reference>
<dbReference type="EMBL" id="JAOPGA020001632">
    <property type="protein sequence ID" value="KAL0490080.1"/>
    <property type="molecule type" value="Genomic_DNA"/>
</dbReference>
<feature type="chain" id="PRO_5043766720" evidence="1">
    <location>
        <begin position="19"/>
        <end position="323"/>
    </location>
</feature>
<feature type="signal peptide" evidence="1">
    <location>
        <begin position="1"/>
        <end position="18"/>
    </location>
</feature>
<dbReference type="Gene3D" id="2.60.120.1390">
    <property type="match status" value="2"/>
</dbReference>